<dbReference type="Gene3D" id="3.40.109.10">
    <property type="entry name" value="NADH Oxidase"/>
    <property type="match status" value="1"/>
</dbReference>
<dbReference type="InterPro" id="IPR029479">
    <property type="entry name" value="Nitroreductase"/>
</dbReference>
<evidence type="ECO:0000256" key="5">
    <source>
        <dbReference type="ARBA" id="ARBA00023014"/>
    </source>
</evidence>
<evidence type="ECO:0000256" key="1">
    <source>
        <dbReference type="ARBA" id="ARBA00007118"/>
    </source>
</evidence>
<dbReference type="CDD" id="cd02143">
    <property type="entry name" value="nitroreductase_FeS-like"/>
    <property type="match status" value="1"/>
</dbReference>
<protein>
    <submittedName>
        <fullName evidence="7">4Fe-4S dicluster domain-containing protein</fullName>
    </submittedName>
</protein>
<comment type="similarity">
    <text evidence="1">Belongs to the nitroreductase family.</text>
</comment>
<dbReference type="PANTHER" id="PTHR43673">
    <property type="entry name" value="NAD(P)H NITROREDUCTASE YDGI-RELATED"/>
    <property type="match status" value="1"/>
</dbReference>
<dbReference type="Pfam" id="PF13187">
    <property type="entry name" value="Fer4_9"/>
    <property type="match status" value="1"/>
</dbReference>
<dbReference type="EMBL" id="DSOV01000073">
    <property type="protein sequence ID" value="HEN43720.1"/>
    <property type="molecule type" value="Genomic_DNA"/>
</dbReference>
<evidence type="ECO:0000256" key="2">
    <source>
        <dbReference type="ARBA" id="ARBA00022723"/>
    </source>
</evidence>
<dbReference type="InterPro" id="IPR017900">
    <property type="entry name" value="4Fe4S_Fe_S_CS"/>
</dbReference>
<dbReference type="Gene3D" id="3.30.70.20">
    <property type="match status" value="1"/>
</dbReference>
<reference evidence="7" key="1">
    <citation type="journal article" date="2020" name="mSystems">
        <title>Genome- and Community-Level Interaction Insights into Carbon Utilization and Element Cycling Functions of Hydrothermarchaeota in Hydrothermal Sediment.</title>
        <authorList>
            <person name="Zhou Z."/>
            <person name="Liu Y."/>
            <person name="Xu W."/>
            <person name="Pan J."/>
            <person name="Luo Z.H."/>
            <person name="Li M."/>
        </authorList>
    </citation>
    <scope>NUCLEOTIDE SEQUENCE [LARGE SCALE GENOMIC DNA]</scope>
    <source>
        <strain evidence="7">SpSt-349</strain>
    </source>
</reference>
<dbReference type="SUPFAM" id="SSF55469">
    <property type="entry name" value="FMN-dependent nitroreductase-like"/>
    <property type="match status" value="1"/>
</dbReference>
<evidence type="ECO:0000313" key="7">
    <source>
        <dbReference type="EMBL" id="HEN43720.1"/>
    </source>
</evidence>
<gene>
    <name evidence="7" type="ORF">ENQ87_15405</name>
</gene>
<comment type="caution">
    <text evidence="7">The sequence shown here is derived from an EMBL/GenBank/DDBJ whole genome shotgun (WGS) entry which is preliminary data.</text>
</comment>
<keyword evidence="3" id="KW-0560">Oxidoreductase</keyword>
<name>A0A831XGX1_GEOME</name>
<feature type="domain" description="4Fe-4S ferredoxin-type" evidence="6">
    <location>
        <begin position="2"/>
        <end position="31"/>
    </location>
</feature>
<dbReference type="SUPFAM" id="SSF54862">
    <property type="entry name" value="4Fe-4S ferredoxins"/>
    <property type="match status" value="1"/>
</dbReference>
<evidence type="ECO:0000256" key="3">
    <source>
        <dbReference type="ARBA" id="ARBA00023002"/>
    </source>
</evidence>
<dbReference type="InterPro" id="IPR000415">
    <property type="entry name" value="Nitroreductase-like"/>
</dbReference>
<keyword evidence="5" id="KW-0411">Iron-sulfur</keyword>
<keyword evidence="4" id="KW-0408">Iron</keyword>
<dbReference type="PROSITE" id="PS51379">
    <property type="entry name" value="4FE4S_FER_2"/>
    <property type="match status" value="2"/>
</dbReference>
<evidence type="ECO:0000259" key="6">
    <source>
        <dbReference type="PROSITE" id="PS51379"/>
    </source>
</evidence>
<keyword evidence="2" id="KW-0479">Metal-binding</keyword>
<organism evidence="7">
    <name type="scientific">Geobacter metallireducens</name>
    <dbReference type="NCBI Taxonomy" id="28232"/>
    <lineage>
        <taxon>Bacteria</taxon>
        <taxon>Pseudomonadati</taxon>
        <taxon>Thermodesulfobacteriota</taxon>
        <taxon>Desulfuromonadia</taxon>
        <taxon>Geobacterales</taxon>
        <taxon>Geobacteraceae</taxon>
        <taxon>Geobacter</taxon>
    </lineage>
</organism>
<dbReference type="InterPro" id="IPR017896">
    <property type="entry name" value="4Fe4S_Fe-S-bd"/>
</dbReference>
<dbReference type="GO" id="GO:0016491">
    <property type="term" value="F:oxidoreductase activity"/>
    <property type="evidence" value="ECO:0007669"/>
    <property type="project" value="UniProtKB-KW"/>
</dbReference>
<feature type="domain" description="4Fe-4S ferredoxin-type" evidence="6">
    <location>
        <begin position="35"/>
        <end position="65"/>
    </location>
</feature>
<dbReference type="PANTHER" id="PTHR43673:SF10">
    <property type="entry name" value="NADH DEHYDROGENASE_NAD(P)H NITROREDUCTASE XCC3605-RELATED"/>
    <property type="match status" value="1"/>
</dbReference>
<dbReference type="AlphaFoldDB" id="A0A831XGX1"/>
<dbReference type="GO" id="GO:0051536">
    <property type="term" value="F:iron-sulfur cluster binding"/>
    <property type="evidence" value="ECO:0007669"/>
    <property type="project" value="UniProtKB-KW"/>
</dbReference>
<proteinExistence type="inferred from homology"/>
<sequence length="274" mass="30077">MPGLIVSDTACTRCGRCAAICPLRIIQLPAGGLPPRYTDDGPGRCIVCGHCEAVCPTAALTVTDSRLDPAAYPPPPAPLAAANLDAYLRMRRSIRHFRPEPVPRETIEALLDVARYAPTGSNRQGIKWLVIHDTAEVRRLTALAVDWFRSQLEGESPLSRHFNIAGMIRSWRQGNDPICRNAPHLVIPCTDRQHPTAAVDAVIAAAHLDLAAPAHGVGTCWCGFFQMAAEAWEPLLRELALPDGYRPGYTMLLGYPAAAFIRPPRRNRLDVIWR</sequence>
<dbReference type="GO" id="GO:0046872">
    <property type="term" value="F:metal ion binding"/>
    <property type="evidence" value="ECO:0007669"/>
    <property type="project" value="UniProtKB-KW"/>
</dbReference>
<dbReference type="PROSITE" id="PS00198">
    <property type="entry name" value="4FE4S_FER_1"/>
    <property type="match status" value="1"/>
</dbReference>
<dbReference type="Pfam" id="PF00881">
    <property type="entry name" value="Nitroreductase"/>
    <property type="match status" value="1"/>
</dbReference>
<accession>A0A831XGX1</accession>
<evidence type="ECO:0000256" key="4">
    <source>
        <dbReference type="ARBA" id="ARBA00023004"/>
    </source>
</evidence>